<dbReference type="OrthoDB" id="9787650at2"/>
<evidence type="ECO:0000313" key="11">
    <source>
        <dbReference type="EMBL" id="SON51321.1"/>
    </source>
</evidence>
<evidence type="ECO:0000256" key="4">
    <source>
        <dbReference type="ARBA" id="ARBA00023239"/>
    </source>
</evidence>
<evidence type="ECO:0000256" key="6">
    <source>
        <dbReference type="ARBA" id="ARBA00037589"/>
    </source>
</evidence>
<evidence type="ECO:0000256" key="5">
    <source>
        <dbReference type="ARBA" id="ARBA00023244"/>
    </source>
</evidence>
<feature type="domain" description="Tetrapyrrole biosynthesis uroporphyrinogen III synthase" evidence="10">
    <location>
        <begin position="20"/>
        <end position="235"/>
    </location>
</feature>
<accession>A0A2N8ZHD8</accession>
<evidence type="ECO:0000256" key="8">
    <source>
        <dbReference type="ARBA" id="ARBA00048617"/>
    </source>
</evidence>
<proteinExistence type="inferred from homology"/>
<dbReference type="KEGG" id="vta:A3374"/>
<dbReference type="UniPathway" id="UPA00251">
    <property type="reaction ID" value="UER00320"/>
</dbReference>
<gene>
    <name evidence="11" type="primary">hemD</name>
    <name evidence="11" type="ORF">VTAP4600_A3374</name>
</gene>
<reference evidence="11 12" key="1">
    <citation type="submission" date="2017-10" db="EMBL/GenBank/DDBJ databases">
        <authorList>
            <person name="Banno H."/>
            <person name="Chua N.-H."/>
        </authorList>
    </citation>
    <scope>NUCLEOTIDE SEQUENCE [LARGE SCALE GENOMIC DNA]</scope>
    <source>
        <strain evidence="11">Vibrio tapetis CECT4600</strain>
    </source>
</reference>
<dbReference type="Proteomes" id="UP000235828">
    <property type="component" value="Chromosome A"/>
</dbReference>
<comment type="catalytic activity">
    <reaction evidence="8 9">
        <text>hydroxymethylbilane = uroporphyrinogen III + H2O</text>
        <dbReference type="Rhea" id="RHEA:18965"/>
        <dbReference type="ChEBI" id="CHEBI:15377"/>
        <dbReference type="ChEBI" id="CHEBI:57308"/>
        <dbReference type="ChEBI" id="CHEBI:57845"/>
        <dbReference type="EC" id="4.2.1.75"/>
    </reaction>
</comment>
<dbReference type="InterPro" id="IPR003754">
    <property type="entry name" value="4pyrrol_synth_uPrphyn_synth"/>
</dbReference>
<dbReference type="CDD" id="cd06578">
    <property type="entry name" value="HemD"/>
    <property type="match status" value="1"/>
</dbReference>
<protein>
    <recommendedName>
        <fullName evidence="7 9">Uroporphyrinogen-III synthase</fullName>
        <ecNumber evidence="3 9">4.2.1.75</ecNumber>
    </recommendedName>
</protein>
<dbReference type="GO" id="GO:0006780">
    <property type="term" value="P:uroporphyrinogen III biosynthetic process"/>
    <property type="evidence" value="ECO:0007669"/>
    <property type="project" value="UniProtKB-UniRule"/>
</dbReference>
<dbReference type="EMBL" id="LT960611">
    <property type="protein sequence ID" value="SON51321.1"/>
    <property type="molecule type" value="Genomic_DNA"/>
</dbReference>
<dbReference type="Gene3D" id="3.40.50.10090">
    <property type="match status" value="2"/>
</dbReference>
<evidence type="ECO:0000256" key="7">
    <source>
        <dbReference type="ARBA" id="ARBA00040167"/>
    </source>
</evidence>
<dbReference type="PANTHER" id="PTHR38042">
    <property type="entry name" value="UROPORPHYRINOGEN-III SYNTHASE, CHLOROPLASTIC"/>
    <property type="match status" value="1"/>
</dbReference>
<organism evidence="11 12">
    <name type="scientific">Vibrio tapetis subsp. tapetis</name>
    <dbReference type="NCBI Taxonomy" id="1671868"/>
    <lineage>
        <taxon>Bacteria</taxon>
        <taxon>Pseudomonadati</taxon>
        <taxon>Pseudomonadota</taxon>
        <taxon>Gammaproteobacteria</taxon>
        <taxon>Vibrionales</taxon>
        <taxon>Vibrionaceae</taxon>
        <taxon>Vibrio</taxon>
    </lineage>
</organism>
<dbReference type="InterPro" id="IPR039793">
    <property type="entry name" value="UROS/Hem4"/>
</dbReference>
<dbReference type="NCBIfam" id="NF004585">
    <property type="entry name" value="PRK05928.2-2"/>
    <property type="match status" value="1"/>
</dbReference>
<sequence length="244" mass="27277">MPTCLVTRPSPEGQNLCNSLSEYGIPALHQPLIRIEAGRQYSELVDLIQQAQIIIAVSQHAVYWANHALEKVGQKWPTSSRYVAIGQKTAHKLSKASQQKVQYPEVSDSEHLLAMTELTDVGQKQVLILRGNGGRDLIYSTLAEHGALVQHCEAYQRIDVAFNVDKSTQQWQQFGIDTLVVTSGEQLNQFVRSLSPKHLAWLQQLCLVVPSQRIVEMAQRHGFQHIINSQGAANPDLLRALSNR</sequence>
<keyword evidence="12" id="KW-1185">Reference proteome</keyword>
<evidence type="ECO:0000256" key="1">
    <source>
        <dbReference type="ARBA" id="ARBA00004772"/>
    </source>
</evidence>
<evidence type="ECO:0000259" key="10">
    <source>
        <dbReference type="Pfam" id="PF02602"/>
    </source>
</evidence>
<name>A0A2N8ZHD8_9VIBR</name>
<dbReference type="RefSeq" id="WP_102523666.1">
    <property type="nucleotide sequence ID" value="NZ_LT960611.1"/>
</dbReference>
<dbReference type="Pfam" id="PF02602">
    <property type="entry name" value="HEM4"/>
    <property type="match status" value="1"/>
</dbReference>
<comment type="function">
    <text evidence="6 9">Catalyzes cyclization of the linear tetrapyrrole, hydroxymethylbilane, to the macrocyclic uroporphyrinogen III.</text>
</comment>
<dbReference type="AlphaFoldDB" id="A0A2N8ZHD8"/>
<keyword evidence="4 9" id="KW-0456">Lyase</keyword>
<evidence type="ECO:0000313" key="12">
    <source>
        <dbReference type="Proteomes" id="UP000235828"/>
    </source>
</evidence>
<comment type="similarity">
    <text evidence="2 9">Belongs to the uroporphyrinogen-III synthase family.</text>
</comment>
<dbReference type="GO" id="GO:0006782">
    <property type="term" value="P:protoporphyrinogen IX biosynthetic process"/>
    <property type="evidence" value="ECO:0007669"/>
    <property type="project" value="UniProtKB-UniRule"/>
</dbReference>
<dbReference type="InterPro" id="IPR036108">
    <property type="entry name" value="4pyrrol_syn_uPrphyn_synt_sf"/>
</dbReference>
<evidence type="ECO:0000256" key="2">
    <source>
        <dbReference type="ARBA" id="ARBA00008133"/>
    </source>
</evidence>
<evidence type="ECO:0000256" key="3">
    <source>
        <dbReference type="ARBA" id="ARBA00013109"/>
    </source>
</evidence>
<evidence type="ECO:0000256" key="9">
    <source>
        <dbReference type="RuleBase" id="RU366031"/>
    </source>
</evidence>
<dbReference type="GO" id="GO:0004852">
    <property type="term" value="F:uroporphyrinogen-III synthase activity"/>
    <property type="evidence" value="ECO:0007669"/>
    <property type="project" value="UniProtKB-UniRule"/>
</dbReference>
<dbReference type="PANTHER" id="PTHR38042:SF1">
    <property type="entry name" value="UROPORPHYRINOGEN-III SYNTHASE, CHLOROPLASTIC"/>
    <property type="match status" value="1"/>
</dbReference>
<dbReference type="EC" id="4.2.1.75" evidence="3 9"/>
<dbReference type="SUPFAM" id="SSF69618">
    <property type="entry name" value="HemD-like"/>
    <property type="match status" value="1"/>
</dbReference>
<comment type="pathway">
    <text evidence="1 9">Porphyrin-containing compound metabolism; protoporphyrin-IX biosynthesis; coproporphyrinogen-III from 5-aminolevulinate: step 3/4.</text>
</comment>
<keyword evidence="5 9" id="KW-0627">Porphyrin biosynthesis</keyword>